<organism evidence="1 2">
    <name type="scientific">Borrelia duttonii (strain Ly)</name>
    <dbReference type="NCBI Taxonomy" id="412419"/>
    <lineage>
        <taxon>Bacteria</taxon>
        <taxon>Pseudomonadati</taxon>
        <taxon>Spirochaetota</taxon>
        <taxon>Spirochaetia</taxon>
        <taxon>Spirochaetales</taxon>
        <taxon>Borreliaceae</taxon>
        <taxon>Borrelia</taxon>
    </lineage>
</organism>
<dbReference type="HOGENOM" id="CLU_879003_0_0_12"/>
<keyword evidence="1" id="KW-0614">Plasmid</keyword>
<accession>B5RNJ4</accession>
<dbReference type="AlphaFoldDB" id="B5RNJ4"/>
<dbReference type="OrthoDB" id="351079at2"/>
<evidence type="ECO:0000313" key="2">
    <source>
        <dbReference type="Proteomes" id="UP000000611"/>
    </source>
</evidence>
<reference evidence="1 2" key="1">
    <citation type="journal article" date="2008" name="PLoS Genet.">
        <title>The genome of Borrelia recurrentis, the agent of deadly louse-borne relapsing fever, is a degraded subset of tick-borne Borrelia duttonii.</title>
        <authorList>
            <person name="Lescot M."/>
            <person name="Audic S."/>
            <person name="Robert C."/>
            <person name="Nguyen T.T."/>
            <person name="Blanc G."/>
            <person name="Cutler S.J."/>
            <person name="Wincker P."/>
            <person name="Couloux A."/>
            <person name="Claverie J.-M."/>
            <person name="Raoult D."/>
            <person name="Drancourt M."/>
        </authorList>
    </citation>
    <scope>NUCLEOTIDE SEQUENCE [LARGE SCALE GENOMIC DNA]</scope>
    <source>
        <strain evidence="1 2">Ly</strain>
    </source>
</reference>
<evidence type="ECO:0000313" key="1">
    <source>
        <dbReference type="EMBL" id="ACH93930.1"/>
    </source>
</evidence>
<geneLocation type="plasmid" evidence="1 2">
    <name>pl165</name>
</geneLocation>
<dbReference type="RefSeq" id="WP_012539468.1">
    <property type="nucleotide sequence ID" value="NC_011247.1"/>
</dbReference>
<protein>
    <recommendedName>
        <fullName evidence="3">Lipoprotein</fullName>
    </recommendedName>
</protein>
<name>B5RNJ4_BORDL</name>
<proteinExistence type="predicted"/>
<sequence length="290" mass="33292">MSVMINIMSIIICSVITFTSCSVDEKNNLSIQFPEDDLDEVLHDDDSEQNQIQQDGDIWKHLNDSQEQVEKGSVAQRNDYEIIKEKVLEGSANGQQFIIENVLEVEKLDDYLLNNSFYSVQGIVDHIAERIVVEKMSEHGDILSTISQKDLLKVYKIIFKTNLNDGQKEALEFLEKALDSKIDKLDKIFVLDEDEIKNMLDIISNNLNIIREFESSNEFIFDSDVLDVVEVVEFKSDDVRVEYAEVKSDLKGEIEPSLDDYLFVINAYFNDYDDIKVIVDNVNSIKILSP</sequence>
<evidence type="ECO:0008006" key="3">
    <source>
        <dbReference type="Google" id="ProtNLM"/>
    </source>
</evidence>
<dbReference type="Proteomes" id="UP000000611">
    <property type="component" value="Plasmid pl165"/>
</dbReference>
<keyword evidence="2" id="KW-1185">Reference proteome</keyword>
<gene>
    <name evidence="1" type="ordered locus">BDU_1139</name>
</gene>
<dbReference type="KEGG" id="bdu:BDU_1139"/>
<dbReference type="EMBL" id="CP000979">
    <property type="protein sequence ID" value="ACH93930.1"/>
    <property type="molecule type" value="Genomic_DNA"/>
</dbReference>